<keyword evidence="1" id="KW-0808">Transferase</keyword>
<dbReference type="Gene3D" id="3.40.50.11010">
    <property type="match status" value="1"/>
</dbReference>
<evidence type="ECO:0000313" key="1">
    <source>
        <dbReference type="EMBL" id="QDS88331.1"/>
    </source>
</evidence>
<protein>
    <submittedName>
        <fullName evidence="1">Teichuronic acid biosynthesis glycosyltransferase TuaH</fullName>
        <ecNumber evidence="1">2.4.-.-</ecNumber>
    </submittedName>
</protein>
<dbReference type="KEGG" id="ruv:EC9_25210"/>
<dbReference type="Proteomes" id="UP000319557">
    <property type="component" value="Chromosome"/>
</dbReference>
<dbReference type="GO" id="GO:0016757">
    <property type="term" value="F:glycosyltransferase activity"/>
    <property type="evidence" value="ECO:0007669"/>
    <property type="project" value="UniProtKB-KW"/>
</dbReference>
<reference evidence="1 2" key="1">
    <citation type="submission" date="2019-02" db="EMBL/GenBank/DDBJ databases">
        <title>Deep-cultivation of Planctomycetes and their phenomic and genomic characterization uncovers novel biology.</title>
        <authorList>
            <person name="Wiegand S."/>
            <person name="Jogler M."/>
            <person name="Boedeker C."/>
            <person name="Pinto D."/>
            <person name="Vollmers J."/>
            <person name="Rivas-Marin E."/>
            <person name="Kohn T."/>
            <person name="Peeters S.H."/>
            <person name="Heuer A."/>
            <person name="Rast P."/>
            <person name="Oberbeckmann S."/>
            <person name="Bunk B."/>
            <person name="Jeske O."/>
            <person name="Meyerdierks A."/>
            <person name="Storesund J.E."/>
            <person name="Kallscheuer N."/>
            <person name="Luecker S."/>
            <person name="Lage O.M."/>
            <person name="Pohl T."/>
            <person name="Merkel B.J."/>
            <person name="Hornburger P."/>
            <person name="Mueller R.-W."/>
            <person name="Bruemmer F."/>
            <person name="Labrenz M."/>
            <person name="Spormann A.M."/>
            <person name="Op den Camp H."/>
            <person name="Overmann J."/>
            <person name="Amann R."/>
            <person name="Jetten M.S.M."/>
            <person name="Mascher T."/>
            <person name="Medema M.H."/>
            <person name="Devos D.P."/>
            <person name="Kaster A.-K."/>
            <person name="Ovreas L."/>
            <person name="Rohde M."/>
            <person name="Galperin M.Y."/>
            <person name="Jogler C."/>
        </authorList>
    </citation>
    <scope>NUCLEOTIDE SEQUENCE [LARGE SCALE GENOMIC DNA]</scope>
    <source>
        <strain evidence="1 2">EC9</strain>
    </source>
</reference>
<gene>
    <name evidence="1" type="primary">tuaH</name>
    <name evidence="1" type="ORF">EC9_25210</name>
</gene>
<evidence type="ECO:0000313" key="2">
    <source>
        <dbReference type="Proteomes" id="UP000319557"/>
    </source>
</evidence>
<organism evidence="1 2">
    <name type="scientific">Rosistilla ulvae</name>
    <dbReference type="NCBI Taxonomy" id="1930277"/>
    <lineage>
        <taxon>Bacteria</taxon>
        <taxon>Pseudomonadati</taxon>
        <taxon>Planctomycetota</taxon>
        <taxon>Planctomycetia</taxon>
        <taxon>Pirellulales</taxon>
        <taxon>Pirellulaceae</taxon>
        <taxon>Rosistilla</taxon>
    </lineage>
</organism>
<dbReference type="AlphaFoldDB" id="A0A517M0C8"/>
<dbReference type="EMBL" id="CP036261">
    <property type="protein sequence ID" value="QDS88331.1"/>
    <property type="molecule type" value="Genomic_DNA"/>
</dbReference>
<dbReference type="EC" id="2.4.-.-" evidence="1"/>
<keyword evidence="1" id="KW-0328">Glycosyltransferase</keyword>
<dbReference type="Pfam" id="PF13692">
    <property type="entry name" value="Glyco_trans_1_4"/>
    <property type="match status" value="1"/>
</dbReference>
<dbReference type="RefSeq" id="WP_218934752.1">
    <property type="nucleotide sequence ID" value="NZ_CP036261.1"/>
</dbReference>
<name>A0A517M0C8_9BACT</name>
<accession>A0A517M0C8</accession>
<keyword evidence="2" id="KW-1185">Reference proteome</keyword>
<dbReference type="SUPFAM" id="SSF53756">
    <property type="entry name" value="UDP-Glycosyltransferase/glycogen phosphorylase"/>
    <property type="match status" value="1"/>
</dbReference>
<dbReference type="Gene3D" id="3.40.50.2000">
    <property type="entry name" value="Glycogen Phosphorylase B"/>
    <property type="match status" value="1"/>
</dbReference>
<sequence>MSETTNQLLVFSDDWGRHPSSCQHLVGELLPELSATWVNTVGMRPPRWDRMTVARGAEKLHQWLSAADQVSAAPLPAALAIRNPTMWPWMSHRWDQALNAQLLTRQLHDVSDGAIAVTTIPIVADLVGRLPVRRWVYYCVDDFSVWPGLSANAMRMMERSLLEKVDCVVAASENLADAIRPLHPNVSILTHGVDCDFWAKPTGEPPAEIASLPGPLAVFWGVVDRRMNAEWVLALADRINSGTIVLAGPQQDPDPRLLLHPRIAAIGPVPFAQLPALARQASVLIMPYADLPVTRAMQPLKLKEYLATGVPVVAASLPAVSDWRDCLEMVTNKQEFVAATIQAMQQREAGSSKRIERLAARLASESWQAKAAQFRTRILPTS</sequence>
<proteinExistence type="predicted"/>